<evidence type="ECO:0000313" key="2">
    <source>
        <dbReference type="EMBL" id="TDY67162.1"/>
    </source>
</evidence>
<dbReference type="InterPro" id="IPR010982">
    <property type="entry name" value="Lambda_DNA-bd_dom_sf"/>
</dbReference>
<dbReference type="GeneID" id="79828845"/>
<reference evidence="2 3" key="1">
    <citation type="submission" date="2019-03" db="EMBL/GenBank/DDBJ databases">
        <title>Genomic Encyclopedia of Archaeal and Bacterial Type Strains, Phase II (KMG-II): from individual species to whole genera.</title>
        <authorList>
            <person name="Goeker M."/>
        </authorList>
    </citation>
    <scope>NUCLEOTIDE SEQUENCE [LARGE SCALE GENOMIC DNA]</scope>
    <source>
        <strain evidence="2 3">DSM 21537</strain>
    </source>
</reference>
<protein>
    <submittedName>
        <fullName evidence="2">Zn-dependent peptidase ImmA (M78 family)</fullName>
    </submittedName>
</protein>
<evidence type="ECO:0000313" key="3">
    <source>
        <dbReference type="Proteomes" id="UP000294684"/>
    </source>
</evidence>
<feature type="domain" description="IrrE N-terminal-like" evidence="1">
    <location>
        <begin position="167"/>
        <end position="297"/>
    </location>
</feature>
<comment type="caution">
    <text evidence="2">The sequence shown here is derived from an EMBL/GenBank/DDBJ whole genome shotgun (WGS) entry which is preliminary data.</text>
</comment>
<dbReference type="InterPro" id="IPR010359">
    <property type="entry name" value="IrrE_HExxH"/>
</dbReference>
<sequence length="385" mass="44045">MSRNSVSINPNLIIWARERARLSAETLSKRFPKIKEWEGGRLQPTLRQLEDFATAVHVPIGYLFLPEPVQEALPVSDFRTIADRELSRPSPNLLDTLYLCQERQTWYREYMQLHRLESLSFVGSANLSDFPITIARRIETQLGFTIAQRRSFSNWTEALRSFVQKVEEAGVLVMASSIVGSNTHRHLDVEEFRGFALSDTFAPLIFINTSDSKAAQMFTLFHELAHLYLGESGISNASVGQFSEKEIERWCNAVAAEFLMPMEETLAEYNANVPIQDEIQRLAKIFKVSSLVALRRLYDAKKINQRDFWKFFQEEVDRISEIQISGSGGGDFYRTLGVRVGNRFAKAVVTSTLEGQTLFRDAFRMLGFKKNETFYKEARQLGLIA</sequence>
<dbReference type="Gene3D" id="1.10.10.2910">
    <property type="match status" value="1"/>
</dbReference>
<dbReference type="SUPFAM" id="SSF47413">
    <property type="entry name" value="lambda repressor-like DNA-binding domains"/>
    <property type="match status" value="1"/>
</dbReference>
<dbReference type="GO" id="GO:0003677">
    <property type="term" value="F:DNA binding"/>
    <property type="evidence" value="ECO:0007669"/>
    <property type="project" value="InterPro"/>
</dbReference>
<dbReference type="PANTHER" id="PTHR43236">
    <property type="entry name" value="ANTITOXIN HIGA1"/>
    <property type="match status" value="1"/>
</dbReference>
<name>A0A4R8MQA3_LEPME</name>
<dbReference type="EMBL" id="SORO01000004">
    <property type="protein sequence ID" value="TDY67162.1"/>
    <property type="molecule type" value="Genomic_DNA"/>
</dbReference>
<dbReference type="PANTHER" id="PTHR43236:SF2">
    <property type="entry name" value="BLL0069 PROTEIN"/>
    <property type="match status" value="1"/>
</dbReference>
<dbReference type="AlphaFoldDB" id="A0A4R8MQA3"/>
<dbReference type="OrthoDB" id="9796786at2"/>
<dbReference type="Proteomes" id="UP000294684">
    <property type="component" value="Unassembled WGS sequence"/>
</dbReference>
<evidence type="ECO:0000259" key="1">
    <source>
        <dbReference type="Pfam" id="PF06114"/>
    </source>
</evidence>
<gene>
    <name evidence="2" type="ORF">CLV96_3583</name>
</gene>
<dbReference type="Pfam" id="PF06114">
    <property type="entry name" value="Peptidase_M78"/>
    <property type="match status" value="1"/>
</dbReference>
<proteinExistence type="predicted"/>
<accession>A0A4R8MQA3</accession>
<dbReference type="InterPro" id="IPR052345">
    <property type="entry name" value="Rad_response_metalloprotease"/>
</dbReference>
<keyword evidence="3" id="KW-1185">Reference proteome</keyword>
<organism evidence="2 3">
    <name type="scientific">Leptospira meyeri</name>
    <dbReference type="NCBI Taxonomy" id="29508"/>
    <lineage>
        <taxon>Bacteria</taxon>
        <taxon>Pseudomonadati</taxon>
        <taxon>Spirochaetota</taxon>
        <taxon>Spirochaetia</taxon>
        <taxon>Leptospirales</taxon>
        <taxon>Leptospiraceae</taxon>
        <taxon>Leptospira</taxon>
    </lineage>
</organism>
<dbReference type="RefSeq" id="WP_004784554.1">
    <property type="nucleotide sequence ID" value="NZ_SORO01000004.1"/>
</dbReference>
<dbReference type="STRING" id="1193051.LEP1GSC017_1127"/>